<dbReference type="GeneID" id="85315364"/>
<dbReference type="EMBL" id="MU839001">
    <property type="protein sequence ID" value="KAK1770096.1"/>
    <property type="molecule type" value="Genomic_DNA"/>
</dbReference>
<keyword evidence="2" id="KW-1185">Reference proteome</keyword>
<protein>
    <submittedName>
        <fullName evidence="1">Uncharacterized protein</fullName>
    </submittedName>
</protein>
<proteinExistence type="predicted"/>
<dbReference type="AlphaFoldDB" id="A0AAJ0FIZ2"/>
<evidence type="ECO:0000313" key="1">
    <source>
        <dbReference type="EMBL" id="KAK1770096.1"/>
    </source>
</evidence>
<gene>
    <name evidence="1" type="ORF">QBC33DRAFT_603160</name>
</gene>
<name>A0AAJ0FIZ2_9PEZI</name>
<comment type="caution">
    <text evidence="1">The sequence shown here is derived from an EMBL/GenBank/DDBJ whole genome shotgun (WGS) entry which is preliminary data.</text>
</comment>
<accession>A0AAJ0FIZ2</accession>
<organism evidence="1 2">
    <name type="scientific">Phialemonium atrogriseum</name>
    <dbReference type="NCBI Taxonomy" id="1093897"/>
    <lineage>
        <taxon>Eukaryota</taxon>
        <taxon>Fungi</taxon>
        <taxon>Dikarya</taxon>
        <taxon>Ascomycota</taxon>
        <taxon>Pezizomycotina</taxon>
        <taxon>Sordariomycetes</taxon>
        <taxon>Sordariomycetidae</taxon>
        <taxon>Cephalothecales</taxon>
        <taxon>Cephalothecaceae</taxon>
        <taxon>Phialemonium</taxon>
    </lineage>
</organism>
<evidence type="ECO:0000313" key="2">
    <source>
        <dbReference type="Proteomes" id="UP001244011"/>
    </source>
</evidence>
<dbReference type="RefSeq" id="XP_060286309.1">
    <property type="nucleotide sequence ID" value="XM_060432177.1"/>
</dbReference>
<dbReference type="Proteomes" id="UP001244011">
    <property type="component" value="Unassembled WGS sequence"/>
</dbReference>
<reference evidence="1" key="1">
    <citation type="submission" date="2023-06" db="EMBL/GenBank/DDBJ databases">
        <title>Genome-scale phylogeny and comparative genomics of the fungal order Sordariales.</title>
        <authorList>
            <consortium name="Lawrence Berkeley National Laboratory"/>
            <person name="Hensen N."/>
            <person name="Bonometti L."/>
            <person name="Westerberg I."/>
            <person name="Brannstrom I.O."/>
            <person name="Guillou S."/>
            <person name="Cros-Aarteil S."/>
            <person name="Calhoun S."/>
            <person name="Haridas S."/>
            <person name="Kuo A."/>
            <person name="Mondo S."/>
            <person name="Pangilinan J."/>
            <person name="Riley R."/>
            <person name="Labutti K."/>
            <person name="Andreopoulos B."/>
            <person name="Lipzen A."/>
            <person name="Chen C."/>
            <person name="Yanf M."/>
            <person name="Daum C."/>
            <person name="Ng V."/>
            <person name="Clum A."/>
            <person name="Steindorff A."/>
            <person name="Ohm R."/>
            <person name="Martin F."/>
            <person name="Silar P."/>
            <person name="Natvig D."/>
            <person name="Lalanne C."/>
            <person name="Gautier V."/>
            <person name="Ament-Velasquez S.L."/>
            <person name="Kruys A."/>
            <person name="Hutchinson M.I."/>
            <person name="Powell A.J."/>
            <person name="Barry K."/>
            <person name="Miller A.N."/>
            <person name="Grigoriev I.V."/>
            <person name="Debuchy R."/>
            <person name="Gladieux P."/>
            <person name="Thoren M.H."/>
            <person name="Johannesson H."/>
        </authorList>
    </citation>
    <scope>NUCLEOTIDE SEQUENCE</scope>
    <source>
        <strain evidence="1">8032-3</strain>
    </source>
</reference>
<sequence length="291" mass="32809">MAKPTPAYYPEGWDRERMLNAALSGEINNLTDDQRGVFREGLRADIGQQGFDQFFDEMFRREADAPGNEAARVVKEPPFIETMSRDRWGFMVFKSPEIVDAARWAACKERFLQIVLDTLNPYCGHERLDECISNMSFQWVEDIRKGDGDIPSIARAYASSTPPSGLNHSLCLYVTPSSLDSILDSPQPSTAKRQYRTNIPFVIAISTQAVRQHLTEGDDTEGFHWRGFFNIAVESLVESLFPIVAEDSMTPYEIGGRVSGEDIWCDFTRWGTHKAGLGYWDMRTGQAGDGL</sequence>